<dbReference type="InterPro" id="IPR012337">
    <property type="entry name" value="RNaseH-like_sf"/>
</dbReference>
<accession>A0ABY9DZ21</accession>
<evidence type="ECO:0008006" key="3">
    <source>
        <dbReference type="Google" id="ProtNLM"/>
    </source>
</evidence>
<name>A0ABY9DZ21_VITVI</name>
<dbReference type="PANTHER" id="PTHR42648:SF28">
    <property type="entry name" value="TRANSPOSON-ENCODED PROTEIN WITH RIBONUCLEASE H-LIKE AND RETROVIRUS ZINC FINGER-LIKE DOMAINS"/>
    <property type="match status" value="1"/>
</dbReference>
<evidence type="ECO:0000313" key="1">
    <source>
        <dbReference type="EMBL" id="WKA12769.1"/>
    </source>
</evidence>
<protein>
    <recommendedName>
        <fullName evidence="3">Retrovirus-related Pol polyprotein from transposon TNT 1-94</fullName>
    </recommendedName>
</protein>
<keyword evidence="2" id="KW-1185">Reference proteome</keyword>
<dbReference type="EMBL" id="CP126666">
    <property type="protein sequence ID" value="WKA12769.1"/>
    <property type="molecule type" value="Genomic_DNA"/>
</dbReference>
<organism evidence="1 2">
    <name type="scientific">Vitis vinifera</name>
    <name type="common">Grape</name>
    <dbReference type="NCBI Taxonomy" id="29760"/>
    <lineage>
        <taxon>Eukaryota</taxon>
        <taxon>Viridiplantae</taxon>
        <taxon>Streptophyta</taxon>
        <taxon>Embryophyta</taxon>
        <taxon>Tracheophyta</taxon>
        <taxon>Spermatophyta</taxon>
        <taxon>Magnoliopsida</taxon>
        <taxon>eudicotyledons</taxon>
        <taxon>Gunneridae</taxon>
        <taxon>Pentapetalae</taxon>
        <taxon>rosids</taxon>
        <taxon>Vitales</taxon>
        <taxon>Vitaceae</taxon>
        <taxon>Viteae</taxon>
        <taxon>Vitis</taxon>
    </lineage>
</organism>
<proteinExistence type="predicted"/>
<reference evidence="1 2" key="1">
    <citation type="journal article" date="2023" name="Hortic Res">
        <title>The complete reference genome for grapevine (Vitis vinifera L.) genetics and breeding.</title>
        <authorList>
            <person name="Shi X."/>
            <person name="Cao S."/>
            <person name="Wang X."/>
            <person name="Huang S."/>
            <person name="Wang Y."/>
            <person name="Liu Z."/>
            <person name="Liu W."/>
            <person name="Leng X."/>
            <person name="Peng Y."/>
            <person name="Wang N."/>
            <person name="Wang Y."/>
            <person name="Ma Z."/>
            <person name="Xu X."/>
            <person name="Zhang F."/>
            <person name="Xue H."/>
            <person name="Zhong H."/>
            <person name="Wang Y."/>
            <person name="Zhang K."/>
            <person name="Velt A."/>
            <person name="Avia K."/>
            <person name="Holtgrawe D."/>
            <person name="Grimplet J."/>
            <person name="Matus J.T."/>
            <person name="Ware D."/>
            <person name="Wu X."/>
            <person name="Wang H."/>
            <person name="Liu C."/>
            <person name="Fang Y."/>
            <person name="Rustenholz C."/>
            <person name="Cheng Z."/>
            <person name="Xiao H."/>
            <person name="Zhou Y."/>
        </authorList>
    </citation>
    <scope>NUCLEOTIDE SEQUENCE [LARGE SCALE GENOMIC DNA]</scope>
    <source>
        <strain evidence="2">cv. Pinot noir / PN40024</strain>
        <tissue evidence="1">Leaf</tissue>
    </source>
</reference>
<evidence type="ECO:0000313" key="2">
    <source>
        <dbReference type="Proteomes" id="UP001227230"/>
    </source>
</evidence>
<dbReference type="Proteomes" id="UP001227230">
    <property type="component" value="Chromosome 19"/>
</dbReference>
<sequence length="76" mass="8654">MNRTFMEKVRCMFCNVGLPKSFWAEAAFTTCFFINRSPSTTIDKRTLQTVWFGTPASYSDLKIFGCPAYAHVDNGK</sequence>
<dbReference type="PANTHER" id="PTHR42648">
    <property type="entry name" value="TRANSPOSASE, PUTATIVE-RELATED"/>
    <property type="match status" value="1"/>
</dbReference>
<gene>
    <name evidence="1" type="ORF">VitviT2T_030124</name>
</gene>
<dbReference type="SUPFAM" id="SSF53098">
    <property type="entry name" value="Ribonuclease H-like"/>
    <property type="match status" value="1"/>
</dbReference>
<dbReference type="InterPro" id="IPR039537">
    <property type="entry name" value="Retrotran_Ty1/copia-like"/>
</dbReference>